<gene>
    <name evidence="6" type="primary">ssuD_2</name>
    <name evidence="8" type="ORF">FJU42_18085</name>
    <name evidence="7" type="ORF">IHV20_19425</name>
    <name evidence="6" type="ORF">LV35_00816</name>
</gene>
<proteinExistence type="predicted"/>
<keyword evidence="3 6" id="KW-0560">Oxidoreductase</keyword>
<dbReference type="Gene3D" id="3.20.20.30">
    <property type="entry name" value="Luciferase-like domain"/>
    <property type="match status" value="1"/>
</dbReference>
<feature type="domain" description="Luciferase-like" evidence="5">
    <location>
        <begin position="33"/>
        <end position="347"/>
    </location>
</feature>
<keyword evidence="4 6" id="KW-0503">Monooxygenase</keyword>
<sequence>MSVEFLWRIPVHGDGRRAHQLHTRGEWNQLTPAVQSPQRVAPQHEDQLFAYYDYVEQVAKAADIVGFHGVLIPAFPHTEEPWVLASALARETKRLRLLIAIQPWFIHPAYASQMAASLQRLSQGRVEWNVISGGGGAQQRAYGDFIEHDQRYARTNEFLEFVKGYSHHAPFNYDGKFFHVEQGGLKYPMNQYDVPRLWLAGASDAALQVAGRHADIHLTWGEPVDQQKKVIEQAQNFFEQNSPERKVKFGMRIDILARPTQEQAFQELKQMYETIAVDSNAFERKDTESVGAKRQQALAQGNRFEDLFVSPNVWAGMSNVRGGPNCILVGSYEQVAERLQEYIDIGVGHFILASNPHLEEAYRVAEEVLPLVGYKLK</sequence>
<dbReference type="AlphaFoldDB" id="A0A0M3FFL7"/>
<dbReference type="EMBL" id="JACZEI010000038">
    <property type="protein sequence ID" value="MBE0332307.1"/>
    <property type="molecule type" value="Genomic_DNA"/>
</dbReference>
<dbReference type="EMBL" id="LRDT01000010">
    <property type="protein sequence ID" value="KZA21089.1"/>
    <property type="molecule type" value="Genomic_DNA"/>
</dbReference>
<dbReference type="Pfam" id="PF00296">
    <property type="entry name" value="Bac_luciferase"/>
    <property type="match status" value="1"/>
</dbReference>
<reference evidence="6 9" key="1">
    <citation type="submission" date="2016-01" db="EMBL/GenBank/DDBJ databases">
        <title>Draft sequences of Acinetobacter baumannii isolates from wounded military personnel.</title>
        <authorList>
            <person name="Arivett B.A."/>
            <person name="Fiester S.E."/>
            <person name="Ream D.C."/>
            <person name="Actis L.A."/>
        </authorList>
    </citation>
    <scope>NUCLEOTIDE SEQUENCE [LARGE SCALE GENOMIC DNA]</scope>
    <source>
        <strain evidence="6 9">AB2828</strain>
    </source>
</reference>
<name>A0A0M3FFL7_ACIBA</name>
<evidence type="ECO:0000313" key="7">
    <source>
        <dbReference type="EMBL" id="MBE0332307.1"/>
    </source>
</evidence>
<dbReference type="SUPFAM" id="SSF51679">
    <property type="entry name" value="Bacterial luciferase-like"/>
    <property type="match status" value="1"/>
</dbReference>
<evidence type="ECO:0000313" key="8">
    <source>
        <dbReference type="EMBL" id="TPU60632.1"/>
    </source>
</evidence>
<dbReference type="Proteomes" id="UP000076296">
    <property type="component" value="Unassembled WGS sequence"/>
</dbReference>
<dbReference type="Proteomes" id="UP000315888">
    <property type="component" value="Unassembled WGS sequence"/>
</dbReference>
<evidence type="ECO:0000256" key="2">
    <source>
        <dbReference type="ARBA" id="ARBA00022643"/>
    </source>
</evidence>
<dbReference type="EMBL" id="VHGY01000062">
    <property type="protein sequence ID" value="TPU60632.1"/>
    <property type="molecule type" value="Genomic_DNA"/>
</dbReference>
<dbReference type="GO" id="GO:0046306">
    <property type="term" value="P:alkanesulfonate catabolic process"/>
    <property type="evidence" value="ECO:0007669"/>
    <property type="project" value="TreeGrafter"/>
</dbReference>
<evidence type="ECO:0000256" key="3">
    <source>
        <dbReference type="ARBA" id="ARBA00023002"/>
    </source>
</evidence>
<dbReference type="InterPro" id="IPR050172">
    <property type="entry name" value="SsuD_RutA_monooxygenase"/>
</dbReference>
<protein>
    <submittedName>
        <fullName evidence="6">Alkanesulfonate monooxygenase</fullName>
        <ecNumber evidence="6">1.14.14.5</ecNumber>
    </submittedName>
    <submittedName>
        <fullName evidence="7">LLM class flavin-dependent oxidoreductase</fullName>
    </submittedName>
</protein>
<comment type="caution">
    <text evidence="6">The sequence shown here is derived from an EMBL/GenBank/DDBJ whole genome shotgun (WGS) entry which is preliminary data.</text>
</comment>
<dbReference type="PANTHER" id="PTHR42847">
    <property type="entry name" value="ALKANESULFONATE MONOOXYGENASE"/>
    <property type="match status" value="1"/>
</dbReference>
<dbReference type="RefSeq" id="WP_000109977.1">
    <property type="nucleotide sequence ID" value="NZ_BHFY01000045.1"/>
</dbReference>
<reference evidence="8 10" key="2">
    <citation type="submission" date="2019-06" db="EMBL/GenBank/DDBJ databases">
        <title>A Diverse Panel of Clinical Acinetobacter baumannii for Research Use.</title>
        <authorList>
            <person name="Mcgann P."/>
            <person name="Snesrud E."/>
            <person name="Galac M.R."/>
        </authorList>
    </citation>
    <scope>NUCLEOTIDE SEQUENCE [LARGE SCALE GENOMIC DNA]</scope>
    <source>
        <strain evidence="8 10">MRSN14237</strain>
    </source>
</reference>
<evidence type="ECO:0000256" key="1">
    <source>
        <dbReference type="ARBA" id="ARBA00022630"/>
    </source>
</evidence>
<dbReference type="GO" id="GO:0008726">
    <property type="term" value="F:alkanesulfonate monooxygenase activity"/>
    <property type="evidence" value="ECO:0007669"/>
    <property type="project" value="UniProtKB-EC"/>
</dbReference>
<keyword evidence="1" id="KW-0285">Flavoprotein</keyword>
<evidence type="ECO:0000313" key="9">
    <source>
        <dbReference type="Proteomes" id="UP000076296"/>
    </source>
</evidence>
<evidence type="ECO:0000259" key="5">
    <source>
        <dbReference type="Pfam" id="PF00296"/>
    </source>
</evidence>
<keyword evidence="2" id="KW-0288">FMN</keyword>
<reference evidence="7" key="3">
    <citation type="submission" date="2020-09" db="EMBL/GenBank/DDBJ databases">
        <title>Distribution of Beta-Lactamase Producing Gram-Negative Bacterial Isolates in Isabela River of Santo Domingo, Dominican Republic.</title>
        <authorList>
            <person name="Calderon V."/>
            <person name="Bonnelly R."/>
            <person name="Del Rosario C."/>
            <person name="Duarte A."/>
            <person name="Barauna R."/>
            <person name="Juca Ramos R.T."/>
            <person name="Perdomo O.P."/>
            <person name="Rodriguez De Francisco L.E."/>
            <person name="Franco De Los Santos E.F."/>
        </authorList>
    </citation>
    <scope>NUCLEOTIDE SEQUENCE</scope>
    <source>
        <strain evidence="7">INTEC_BI15</strain>
    </source>
</reference>
<dbReference type="PANTHER" id="PTHR42847:SF4">
    <property type="entry name" value="ALKANESULFONATE MONOOXYGENASE-RELATED"/>
    <property type="match status" value="1"/>
</dbReference>
<evidence type="ECO:0000313" key="6">
    <source>
        <dbReference type="EMBL" id="KZA21089.1"/>
    </source>
</evidence>
<evidence type="ECO:0000256" key="4">
    <source>
        <dbReference type="ARBA" id="ARBA00023033"/>
    </source>
</evidence>
<dbReference type="EC" id="1.14.14.5" evidence="6"/>
<dbReference type="Proteomes" id="UP000655940">
    <property type="component" value="Unassembled WGS sequence"/>
</dbReference>
<dbReference type="InterPro" id="IPR036661">
    <property type="entry name" value="Luciferase-like_sf"/>
</dbReference>
<accession>A0A0M3FFL7</accession>
<organism evidence="6 9">
    <name type="scientific">Acinetobacter baumannii</name>
    <dbReference type="NCBI Taxonomy" id="470"/>
    <lineage>
        <taxon>Bacteria</taxon>
        <taxon>Pseudomonadati</taxon>
        <taxon>Pseudomonadota</taxon>
        <taxon>Gammaproteobacteria</taxon>
        <taxon>Moraxellales</taxon>
        <taxon>Moraxellaceae</taxon>
        <taxon>Acinetobacter</taxon>
        <taxon>Acinetobacter calcoaceticus/baumannii complex</taxon>
    </lineage>
</organism>
<dbReference type="InterPro" id="IPR011251">
    <property type="entry name" value="Luciferase-like_dom"/>
</dbReference>
<evidence type="ECO:0000313" key="10">
    <source>
        <dbReference type="Proteomes" id="UP000315888"/>
    </source>
</evidence>